<protein>
    <submittedName>
        <fullName evidence="8">Phosphate:Na symporter</fullName>
    </submittedName>
</protein>
<dbReference type="NCBIfam" id="TIGR00704">
    <property type="entry name" value="NaPi_cotrn_rel"/>
    <property type="match status" value="1"/>
</dbReference>
<proteinExistence type="predicted"/>
<dbReference type="InterPro" id="IPR026022">
    <property type="entry name" value="PhoU_dom"/>
</dbReference>
<dbReference type="Gene3D" id="1.20.58.220">
    <property type="entry name" value="Phosphate transport system protein phou homolog 2, domain 2"/>
    <property type="match status" value="1"/>
</dbReference>
<gene>
    <name evidence="8" type="primary">yjbB</name>
    <name evidence="8" type="ORF">NO1_1985</name>
</gene>
<dbReference type="Proteomes" id="UP000269352">
    <property type="component" value="Unassembled WGS sequence"/>
</dbReference>
<feature type="transmembrane region" description="Helical" evidence="6">
    <location>
        <begin position="201"/>
        <end position="222"/>
    </location>
</feature>
<evidence type="ECO:0000256" key="2">
    <source>
        <dbReference type="ARBA" id="ARBA00022475"/>
    </source>
</evidence>
<feature type="transmembrane region" description="Helical" evidence="6">
    <location>
        <begin position="6"/>
        <end position="29"/>
    </location>
</feature>
<evidence type="ECO:0000313" key="9">
    <source>
        <dbReference type="Proteomes" id="UP000269352"/>
    </source>
</evidence>
<keyword evidence="2" id="KW-1003">Cell membrane</keyword>
<evidence type="ECO:0000256" key="1">
    <source>
        <dbReference type="ARBA" id="ARBA00004651"/>
    </source>
</evidence>
<evidence type="ECO:0000256" key="6">
    <source>
        <dbReference type="SAM" id="Phobius"/>
    </source>
</evidence>
<dbReference type="NCBIfam" id="NF037997">
    <property type="entry name" value="Na_Pi_symport"/>
    <property type="match status" value="1"/>
</dbReference>
<dbReference type="InterPro" id="IPR038078">
    <property type="entry name" value="PhoU-like_sf"/>
</dbReference>
<dbReference type="GO" id="GO:0005886">
    <property type="term" value="C:plasma membrane"/>
    <property type="evidence" value="ECO:0007669"/>
    <property type="project" value="UniProtKB-SubCell"/>
</dbReference>
<evidence type="ECO:0000256" key="4">
    <source>
        <dbReference type="ARBA" id="ARBA00022989"/>
    </source>
</evidence>
<dbReference type="GO" id="GO:0005436">
    <property type="term" value="F:sodium:phosphate symporter activity"/>
    <property type="evidence" value="ECO:0007669"/>
    <property type="project" value="InterPro"/>
</dbReference>
<dbReference type="InterPro" id="IPR004633">
    <property type="entry name" value="NaPi_cotrn-rel/YqeW-like"/>
</dbReference>
<comment type="subcellular location">
    <subcellularLocation>
        <location evidence="1">Cell membrane</location>
        <topology evidence="1">Multi-pass membrane protein</topology>
    </subcellularLocation>
</comment>
<dbReference type="InterPro" id="IPR003841">
    <property type="entry name" value="Na/Pi_transpt"/>
</dbReference>
<dbReference type="Pfam" id="PF01895">
    <property type="entry name" value="PhoU"/>
    <property type="match status" value="2"/>
</dbReference>
<dbReference type="Pfam" id="PF02690">
    <property type="entry name" value="Na_Pi_cotrans"/>
    <property type="match status" value="2"/>
</dbReference>
<organism evidence="8 9">
    <name type="scientific">Termititenax aidoneus</name>
    <dbReference type="NCBI Taxonomy" id="2218524"/>
    <lineage>
        <taxon>Bacteria</taxon>
        <taxon>Bacillati</taxon>
        <taxon>Candidatus Margulisiibacteriota</taxon>
        <taxon>Candidatus Termititenacia</taxon>
        <taxon>Candidatus Termititenacales</taxon>
        <taxon>Candidatus Termititenacaceae</taxon>
        <taxon>Candidatus Termititenax</taxon>
    </lineage>
</organism>
<dbReference type="SUPFAM" id="SSF109755">
    <property type="entry name" value="PhoU-like"/>
    <property type="match status" value="1"/>
</dbReference>
<feature type="transmembrane region" description="Helical" evidence="6">
    <location>
        <begin position="299"/>
        <end position="323"/>
    </location>
</feature>
<feature type="transmembrane region" description="Helical" evidence="6">
    <location>
        <begin position="108"/>
        <end position="126"/>
    </location>
</feature>
<name>A0A388TFM3_TERA1</name>
<feature type="domain" description="PhoU" evidence="7">
    <location>
        <begin position="463"/>
        <end position="546"/>
    </location>
</feature>
<dbReference type="EMBL" id="BGZN01000100">
    <property type="protein sequence ID" value="GBR74891.1"/>
    <property type="molecule type" value="Genomic_DNA"/>
</dbReference>
<comment type="caution">
    <text evidence="8">The sequence shown here is derived from an EMBL/GenBank/DDBJ whole genome shotgun (WGS) entry which is preliminary data.</text>
</comment>
<feature type="transmembrane region" description="Helical" evidence="6">
    <location>
        <begin position="242"/>
        <end position="263"/>
    </location>
</feature>
<dbReference type="PANTHER" id="PTHR10010">
    <property type="entry name" value="SOLUTE CARRIER FAMILY 34 SODIUM PHOSPHATE , MEMBER 2-RELATED"/>
    <property type="match status" value="1"/>
</dbReference>
<feature type="domain" description="PhoU" evidence="7">
    <location>
        <begin position="357"/>
        <end position="442"/>
    </location>
</feature>
<evidence type="ECO:0000259" key="7">
    <source>
        <dbReference type="Pfam" id="PF01895"/>
    </source>
</evidence>
<keyword evidence="4 6" id="KW-1133">Transmembrane helix</keyword>
<feature type="transmembrane region" description="Helical" evidence="6">
    <location>
        <begin position="49"/>
        <end position="76"/>
    </location>
</feature>
<keyword evidence="5 6" id="KW-0472">Membrane</keyword>
<feature type="transmembrane region" description="Helical" evidence="6">
    <location>
        <begin position="133"/>
        <end position="157"/>
    </location>
</feature>
<evidence type="ECO:0000313" key="8">
    <source>
        <dbReference type="EMBL" id="GBR74891.1"/>
    </source>
</evidence>
<keyword evidence="3 6" id="KW-0812">Transmembrane</keyword>
<dbReference type="GO" id="GO:0044341">
    <property type="term" value="P:sodium-dependent phosphate transport"/>
    <property type="evidence" value="ECO:0007669"/>
    <property type="project" value="InterPro"/>
</dbReference>
<dbReference type="AlphaFoldDB" id="A0A388TFM3"/>
<reference evidence="8 9" key="1">
    <citation type="journal article" date="2019" name="ISME J.">
        <title>Genome analyses of uncultured TG2/ZB3 bacteria in 'Margulisbacteria' specifically attached to ectosymbiotic spirochetes of protists in the termite gut.</title>
        <authorList>
            <person name="Utami Y.D."/>
            <person name="Kuwahara H."/>
            <person name="Igai K."/>
            <person name="Murakami T."/>
            <person name="Sugaya K."/>
            <person name="Morikawa T."/>
            <person name="Nagura Y."/>
            <person name="Yuki M."/>
            <person name="Deevong P."/>
            <person name="Inoue T."/>
            <person name="Kihara K."/>
            <person name="Lo N."/>
            <person name="Yamada A."/>
            <person name="Ohkuma M."/>
            <person name="Hongoh Y."/>
        </authorList>
    </citation>
    <scope>NUCLEOTIDE SEQUENCE [LARGE SCALE GENOMIC DNA]</scope>
    <source>
        <strain evidence="8">NkOx7-01</strain>
    </source>
</reference>
<dbReference type="PANTHER" id="PTHR10010:SF46">
    <property type="entry name" value="SODIUM-DEPENDENT PHOSPHATE TRANSPORT PROTEIN 2B"/>
    <property type="match status" value="1"/>
</dbReference>
<accession>A0A388TFM3</accession>
<evidence type="ECO:0000256" key="5">
    <source>
        <dbReference type="ARBA" id="ARBA00023136"/>
    </source>
</evidence>
<feature type="transmembrane region" description="Helical" evidence="6">
    <location>
        <begin position="163"/>
        <end position="189"/>
    </location>
</feature>
<sequence length="554" mass="60434">MTSALQIAFQTVGGFVLFLYGMQAMSSGLQKLAGKKLKEILAALTKNRLIGVAVGAGITGIVQSSSAVTVMAVGFVNAGLLSLKKGVSIVLGANIGTTVTAQLIAFDIAKYALFFIAVGGLLHLFAPRKNWQLAGFSAFGFGLLFLGLNTMTGAFAFLKTEPFFHNLFVLFSQNPFLAVLGGCLLTFILQSSSATIGITQALALVGAIDFTAAVPLVFGENIGTTITAQLASIGASRNARRLAWSHTMFNVLGTILFMAFFFVRCEGAPIYLWLIDKITPGNVFAGVNISRHIANAHSLFNIINVLIFLPLLNALVWLVSWLVPGKDEEIIGSEPKFIDKRFANIPSIALDQAEKEILHMMSIARSMVPLALQGLFDKTGHDVAKVQTLENVTDELQAEVIEFLVSLESSGLSHSEAVHHNCLLHLVNDVEKIADYALNIVYLVDNSLANDVKYSTRALDEIRIMAGDVDQECALSVKAFAENNMRLADDAFQVEGRIDQEKDDFRKNHLERLKSKECNLNAAAIFNDIVNNLERISDHAVKFAKWRENPYLYQ</sequence>
<evidence type="ECO:0000256" key="3">
    <source>
        <dbReference type="ARBA" id="ARBA00022692"/>
    </source>
</evidence>
<keyword evidence="9" id="KW-1185">Reference proteome</keyword>